<gene>
    <name evidence="1" type="ORF">LTLLF_170090</name>
</gene>
<reference evidence="1" key="1">
    <citation type="submission" date="2020-03" db="EMBL/GenBank/DDBJ databases">
        <title>Studies in the Genomics of Life Span.</title>
        <authorList>
            <person name="Glass D."/>
        </authorList>
    </citation>
    <scope>NUCLEOTIDE SEQUENCE</scope>
    <source>
        <strain evidence="1">LTLLF</strain>
        <tissue evidence="1">Muscle</tissue>
    </source>
</reference>
<dbReference type="EMBL" id="JAATJU010023718">
    <property type="protein sequence ID" value="KAH0507139.1"/>
    <property type="molecule type" value="Genomic_DNA"/>
</dbReference>
<dbReference type="AlphaFoldDB" id="A0A8J6GAM8"/>
<protein>
    <submittedName>
        <fullName evidence="1">Zinc finger protein 576</fullName>
    </submittedName>
</protein>
<comment type="caution">
    <text evidence="1">The sequence shown here is derived from an EMBL/GenBank/DDBJ whole genome shotgun (WGS) entry which is preliminary data.</text>
</comment>
<organism evidence="1 2">
    <name type="scientific">Microtus ochrogaster</name>
    <name type="common">Prairie vole</name>
    <dbReference type="NCBI Taxonomy" id="79684"/>
    <lineage>
        <taxon>Eukaryota</taxon>
        <taxon>Metazoa</taxon>
        <taxon>Chordata</taxon>
        <taxon>Craniata</taxon>
        <taxon>Vertebrata</taxon>
        <taxon>Euteleostomi</taxon>
        <taxon>Mammalia</taxon>
        <taxon>Eutheria</taxon>
        <taxon>Euarchontoglires</taxon>
        <taxon>Glires</taxon>
        <taxon>Rodentia</taxon>
        <taxon>Myomorpha</taxon>
        <taxon>Muroidea</taxon>
        <taxon>Cricetidae</taxon>
        <taxon>Arvicolinae</taxon>
        <taxon>Microtus</taxon>
    </lineage>
</organism>
<sequence>MEIPPGLAPRFSPYSPGHLGVPLGTHCLITFTDANFPELHMTKEHLEDFVVHKLQEAFFILLHLCLLMPLQQGPDPPMQPQSYCQTLPTVLTQDPVDPVHFSGSTTRSMKPTPPLTPLPELSVAGILLRKQGAIDTRVGMLRGALSRHEPSLQ</sequence>
<name>A0A8J6GAM8_MICOH</name>
<proteinExistence type="predicted"/>
<evidence type="ECO:0000313" key="2">
    <source>
        <dbReference type="Proteomes" id="UP000710432"/>
    </source>
</evidence>
<evidence type="ECO:0000313" key="1">
    <source>
        <dbReference type="EMBL" id="KAH0507139.1"/>
    </source>
</evidence>
<dbReference type="Proteomes" id="UP000710432">
    <property type="component" value="Unassembled WGS sequence"/>
</dbReference>
<accession>A0A8J6GAM8</accession>